<keyword evidence="4" id="KW-1185">Reference proteome</keyword>
<dbReference type="EMBL" id="AJAK01000025">
    <property type="protein sequence ID" value="EOH73433.1"/>
    <property type="molecule type" value="Genomic_DNA"/>
</dbReference>
<gene>
    <name evidence="2" type="ORF">I585_02807</name>
    <name evidence="1" type="ORF">UAI_03624</name>
</gene>
<dbReference type="PATRIC" id="fig|1158601.3.peg.3595"/>
<reference evidence="1 3" key="1">
    <citation type="submission" date="2013-02" db="EMBL/GenBank/DDBJ databases">
        <title>The Genome Sequence of Enterococcus malodoratus ATCC_43197.</title>
        <authorList>
            <consortium name="The Broad Institute Genome Sequencing Platform"/>
            <consortium name="The Broad Institute Genome Sequencing Center for Infectious Disease"/>
            <person name="Earl A.M."/>
            <person name="Gilmore M.S."/>
            <person name="Lebreton F."/>
            <person name="Walker B."/>
            <person name="Young S.K."/>
            <person name="Zeng Q."/>
            <person name="Gargeya S."/>
            <person name="Fitzgerald M."/>
            <person name="Haas B."/>
            <person name="Abouelleil A."/>
            <person name="Alvarado L."/>
            <person name="Arachchi H.M."/>
            <person name="Berlin A.M."/>
            <person name="Chapman S.B."/>
            <person name="Dewar J."/>
            <person name="Goldberg J."/>
            <person name="Griggs A."/>
            <person name="Gujja S."/>
            <person name="Hansen M."/>
            <person name="Howarth C."/>
            <person name="Imamovic A."/>
            <person name="Larimer J."/>
            <person name="McCowan C."/>
            <person name="Murphy C."/>
            <person name="Neiman D."/>
            <person name="Pearson M."/>
            <person name="Priest M."/>
            <person name="Roberts A."/>
            <person name="Saif S."/>
            <person name="Shea T."/>
            <person name="Sisk P."/>
            <person name="Sykes S."/>
            <person name="Wortman J."/>
            <person name="Nusbaum C."/>
            <person name="Birren B."/>
        </authorList>
    </citation>
    <scope>NUCLEOTIDE SEQUENCE [LARGE SCALE GENOMIC DNA]</scope>
    <source>
        <strain evidence="1 3">ATCC 43197</strain>
    </source>
</reference>
<evidence type="ECO:0000313" key="3">
    <source>
        <dbReference type="Proteomes" id="UP000013783"/>
    </source>
</evidence>
<accession>R2NR29</accession>
<organism evidence="1 3">
    <name type="scientific">Enterococcus malodoratus ATCC 43197</name>
    <dbReference type="NCBI Taxonomy" id="1158601"/>
    <lineage>
        <taxon>Bacteria</taxon>
        <taxon>Bacillati</taxon>
        <taxon>Bacillota</taxon>
        <taxon>Bacilli</taxon>
        <taxon>Lactobacillales</taxon>
        <taxon>Enterococcaceae</taxon>
        <taxon>Enterococcus</taxon>
    </lineage>
</organism>
<dbReference type="Proteomes" id="UP000013783">
    <property type="component" value="Unassembled WGS sequence"/>
</dbReference>
<evidence type="ECO:0000313" key="4">
    <source>
        <dbReference type="Proteomes" id="UP000014148"/>
    </source>
</evidence>
<dbReference type="EMBL" id="ASWA01000003">
    <property type="protein sequence ID" value="EOT67286.1"/>
    <property type="molecule type" value="Genomic_DNA"/>
</dbReference>
<evidence type="ECO:0000313" key="1">
    <source>
        <dbReference type="EMBL" id="EOH73433.1"/>
    </source>
</evidence>
<dbReference type="Proteomes" id="UP000014148">
    <property type="component" value="Unassembled WGS sequence"/>
</dbReference>
<proteinExistence type="predicted"/>
<dbReference type="AlphaFoldDB" id="R2NR29"/>
<reference evidence="2 4" key="2">
    <citation type="submission" date="2013-03" db="EMBL/GenBank/DDBJ databases">
        <title>The Genome Sequence of Enterococcus malodoratus ATCC_43197 (PacBio/Illumina hybrid assembly).</title>
        <authorList>
            <consortium name="The Broad Institute Genomics Platform"/>
            <consortium name="The Broad Institute Genome Sequencing Center for Infectious Disease"/>
            <person name="Earl A."/>
            <person name="Russ C."/>
            <person name="Gilmore M."/>
            <person name="Surin D."/>
            <person name="Walker B."/>
            <person name="Young S."/>
            <person name="Zeng Q."/>
            <person name="Gargeya S."/>
            <person name="Fitzgerald M."/>
            <person name="Haas B."/>
            <person name="Abouelleil A."/>
            <person name="Allen A.W."/>
            <person name="Alvarado L."/>
            <person name="Arachchi H.M."/>
            <person name="Berlin A.M."/>
            <person name="Chapman S.B."/>
            <person name="Gainer-Dewar J."/>
            <person name="Goldberg J."/>
            <person name="Griggs A."/>
            <person name="Gujja S."/>
            <person name="Hansen M."/>
            <person name="Howarth C."/>
            <person name="Imamovic A."/>
            <person name="Ireland A."/>
            <person name="Larimer J."/>
            <person name="McCowan C."/>
            <person name="Murphy C."/>
            <person name="Pearson M."/>
            <person name="Poon T.W."/>
            <person name="Priest M."/>
            <person name="Roberts A."/>
            <person name="Saif S."/>
            <person name="Shea T."/>
            <person name="Sisk P."/>
            <person name="Sykes S."/>
            <person name="Wortman J."/>
            <person name="Nusbaum C."/>
            <person name="Birren B."/>
        </authorList>
    </citation>
    <scope>NUCLEOTIDE SEQUENCE [LARGE SCALE GENOMIC DNA]</scope>
    <source>
        <strain evidence="2 4">ATCC 43197</strain>
    </source>
</reference>
<dbReference type="OrthoDB" id="2230334at2"/>
<dbReference type="RefSeq" id="WP_010742412.1">
    <property type="nucleotide sequence ID" value="NZ_KB946251.1"/>
</dbReference>
<protein>
    <submittedName>
        <fullName evidence="1">Uncharacterized protein</fullName>
    </submittedName>
</protein>
<evidence type="ECO:0000313" key="2">
    <source>
        <dbReference type="EMBL" id="EOT67286.1"/>
    </source>
</evidence>
<name>R2NR29_9ENTE</name>
<sequence length="362" mass="42492">MFNVSSYFKVIHKNITGVDWKLPKTLSEGLCLVIYREVKSMVGETFYNKFFNGNNKGRTLYKVVQDEIAEVTFHNYIQQVIQRFMSINYRDNKFDSQAVAKEVLGKIKNATNLSGDIRNGIIQSYRLNYNKNVYIFLAEVLYYTLEIQNNSNTHYIQIDPLLEIKAEAKSVLPWHRLIELEELENYKLSLRTQEVLNLLDEYEVEIITKLATLVITEEDGEEYLYYPSTDEELDLYKKHGIGFNEFRRMKDCELIGVTVENRFDVEYPYLYGFQNDNLVLVISTSEGNNYKVEYKSYSFTQVGKQLLNMAQIETSDSFFTDLALIFKDKIRMESKKIGVFTMEDAQNYEEIDDIDWGKNKTQ</sequence>
<comment type="caution">
    <text evidence="1">The sequence shown here is derived from an EMBL/GenBank/DDBJ whole genome shotgun (WGS) entry which is preliminary data.</text>
</comment>